<dbReference type="EMBL" id="JARRAG010000001">
    <property type="protein sequence ID" value="MDG3002645.1"/>
    <property type="molecule type" value="Genomic_DNA"/>
</dbReference>
<name>A0ABT6F4Z4_9BACT</name>
<sequence length="292" mass="32301">MPPRLVSLAILVYWSIAAFFLLTWEVLPELNLGYPPDLRSIASAPGADSGPVSWAIDVIDDPRRPEARRTVGHAVTESKRLPTGWFELTSKVDFDAAEVLKKTPLAGVPSVRLSIQGDYHVDPRGDLQRFDMKVKGADADDDLFKVEGRLHDGVMEVSSRGIASVLNRKLKFPYESRSVVYDAMRPLDRLPGLHVGQRWEMQIVNPLSGTVEKARVVVEKRTLIDWNGDSVQAFEVVQRMGGMGGITARTWVRLDGVILRQQVPLPVVEMILERLPAGAPRPVAEAGREAAP</sequence>
<gene>
    <name evidence="1" type="ORF">PZE19_02500</name>
</gene>
<proteinExistence type="predicted"/>
<evidence type="ECO:0000313" key="1">
    <source>
        <dbReference type="EMBL" id="MDG3002645.1"/>
    </source>
</evidence>
<reference evidence="1 2" key="1">
    <citation type="submission" date="2023-03" db="EMBL/GenBank/DDBJ databases">
        <title>Paludisphaera mucosa sp. nov. a novel planctomycete from northern fen.</title>
        <authorList>
            <person name="Ivanova A."/>
        </authorList>
    </citation>
    <scope>NUCLEOTIDE SEQUENCE [LARGE SCALE GENOMIC DNA]</scope>
    <source>
        <strain evidence="1 2">Pla2</strain>
    </source>
</reference>
<evidence type="ECO:0008006" key="3">
    <source>
        <dbReference type="Google" id="ProtNLM"/>
    </source>
</evidence>
<dbReference type="RefSeq" id="WP_277859009.1">
    <property type="nucleotide sequence ID" value="NZ_JARRAG010000001.1"/>
</dbReference>
<dbReference type="Proteomes" id="UP001216907">
    <property type="component" value="Unassembled WGS sequence"/>
</dbReference>
<protein>
    <recommendedName>
        <fullName evidence="3">DUF3108 domain-containing protein</fullName>
    </recommendedName>
</protein>
<comment type="caution">
    <text evidence="1">The sequence shown here is derived from an EMBL/GenBank/DDBJ whole genome shotgun (WGS) entry which is preliminary data.</text>
</comment>
<keyword evidence="2" id="KW-1185">Reference proteome</keyword>
<accession>A0ABT6F4Z4</accession>
<evidence type="ECO:0000313" key="2">
    <source>
        <dbReference type="Proteomes" id="UP001216907"/>
    </source>
</evidence>
<organism evidence="1 2">
    <name type="scientific">Paludisphaera mucosa</name>
    <dbReference type="NCBI Taxonomy" id="3030827"/>
    <lineage>
        <taxon>Bacteria</taxon>
        <taxon>Pseudomonadati</taxon>
        <taxon>Planctomycetota</taxon>
        <taxon>Planctomycetia</taxon>
        <taxon>Isosphaerales</taxon>
        <taxon>Isosphaeraceae</taxon>
        <taxon>Paludisphaera</taxon>
    </lineage>
</organism>